<feature type="compositionally biased region" description="Basic and acidic residues" evidence="1">
    <location>
        <begin position="35"/>
        <end position="46"/>
    </location>
</feature>
<dbReference type="RefSeq" id="WP_228516308.1">
    <property type="nucleotide sequence ID" value="NZ_JACEWB010000021.1"/>
</dbReference>
<organism evidence="2 3">
    <name type="scientific">Avibacterium paragallinarum</name>
    <name type="common">Haemophilus gallinarum</name>
    <dbReference type="NCBI Taxonomy" id="728"/>
    <lineage>
        <taxon>Bacteria</taxon>
        <taxon>Pseudomonadati</taxon>
        <taxon>Pseudomonadota</taxon>
        <taxon>Gammaproteobacteria</taxon>
        <taxon>Pasteurellales</taxon>
        <taxon>Pasteurellaceae</taxon>
        <taxon>Avibacterium</taxon>
    </lineage>
</organism>
<feature type="region of interest" description="Disordered" evidence="1">
    <location>
        <begin position="35"/>
        <end position="64"/>
    </location>
</feature>
<comment type="caution">
    <text evidence="2">The sequence shown here is derived from an EMBL/GenBank/DDBJ whole genome shotgun (WGS) entry which is preliminary data.</text>
</comment>
<accession>A0ABU7QS06</accession>
<evidence type="ECO:0000313" key="3">
    <source>
        <dbReference type="Proteomes" id="UP001352533"/>
    </source>
</evidence>
<evidence type="ECO:0000256" key="1">
    <source>
        <dbReference type="SAM" id="MobiDB-lite"/>
    </source>
</evidence>
<feature type="compositionally biased region" description="Polar residues" evidence="1">
    <location>
        <begin position="47"/>
        <end position="64"/>
    </location>
</feature>
<reference evidence="2 3" key="1">
    <citation type="journal article" date="2022" name="Front. Microbiol.">
        <title>Commensal bacteria contribute to the growth of multidrug-resistant Avibacterium paragallinarum in chickens.</title>
        <authorList>
            <person name="Zhu J."/>
            <person name="Chen Y."/>
            <person name="Wu Y."/>
            <person name="Wang Y."/>
            <person name="Zhu K."/>
        </authorList>
    </citation>
    <scope>NUCLEOTIDE SEQUENCE [LARGE SCALE GENOMIC DNA]</scope>
    <source>
        <strain evidence="2 3">AV12</strain>
    </source>
</reference>
<protein>
    <submittedName>
        <fullName evidence="2">Uncharacterized protein</fullName>
    </submittedName>
</protein>
<name>A0ABU7QS06_AVIPA</name>
<dbReference type="EMBL" id="JAMDKS010000021">
    <property type="protein sequence ID" value="MEE6113382.1"/>
    <property type="molecule type" value="Genomic_DNA"/>
</dbReference>
<keyword evidence="3" id="KW-1185">Reference proteome</keyword>
<proteinExistence type="predicted"/>
<gene>
    <name evidence="2" type="ORF">M5S25_09290</name>
</gene>
<sequence>MEMRNIENKVTEQSLTSAMTTYTANQAKAAKLEAERLEQDIAKEQTKPTAEQDSQKLQQKTTAL</sequence>
<dbReference type="Proteomes" id="UP001352533">
    <property type="component" value="Unassembled WGS sequence"/>
</dbReference>
<evidence type="ECO:0000313" key="2">
    <source>
        <dbReference type="EMBL" id="MEE6113382.1"/>
    </source>
</evidence>